<protein>
    <submittedName>
        <fullName evidence="2">Uncharacterized protein</fullName>
    </submittedName>
</protein>
<comment type="caution">
    <text evidence="2">The sequence shown here is derived from an EMBL/GenBank/DDBJ whole genome shotgun (WGS) entry which is preliminary data.</text>
</comment>
<dbReference type="AlphaFoldDB" id="A0A5C5Y6U4"/>
<reference evidence="2 3" key="1">
    <citation type="submission" date="2019-02" db="EMBL/GenBank/DDBJ databases">
        <title>Deep-cultivation of Planctomycetes and their phenomic and genomic characterization uncovers novel biology.</title>
        <authorList>
            <person name="Wiegand S."/>
            <person name="Jogler M."/>
            <person name="Boedeker C."/>
            <person name="Pinto D."/>
            <person name="Vollmers J."/>
            <person name="Rivas-Marin E."/>
            <person name="Kohn T."/>
            <person name="Peeters S.H."/>
            <person name="Heuer A."/>
            <person name="Rast P."/>
            <person name="Oberbeckmann S."/>
            <person name="Bunk B."/>
            <person name="Jeske O."/>
            <person name="Meyerdierks A."/>
            <person name="Storesund J.E."/>
            <person name="Kallscheuer N."/>
            <person name="Luecker S."/>
            <person name="Lage O.M."/>
            <person name="Pohl T."/>
            <person name="Merkel B.J."/>
            <person name="Hornburger P."/>
            <person name="Mueller R.-W."/>
            <person name="Bruemmer F."/>
            <person name="Labrenz M."/>
            <person name="Spormann A.M."/>
            <person name="Op Den Camp H."/>
            <person name="Overmann J."/>
            <person name="Amann R."/>
            <person name="Jetten M.S.M."/>
            <person name="Mascher T."/>
            <person name="Medema M.H."/>
            <person name="Devos D.P."/>
            <person name="Kaster A.-K."/>
            <person name="Ovreas L."/>
            <person name="Rohde M."/>
            <person name="Galperin M.Y."/>
            <person name="Jogler C."/>
        </authorList>
    </citation>
    <scope>NUCLEOTIDE SEQUENCE [LARGE SCALE GENOMIC DNA]</scope>
    <source>
        <strain evidence="2 3">Pan14r</strain>
    </source>
</reference>
<evidence type="ECO:0000313" key="2">
    <source>
        <dbReference type="EMBL" id="TWT71366.1"/>
    </source>
</evidence>
<sequence>MSDALQSVGVDQSTASDVLQQIDDAISEIQSGQSSGRADRQAVQTAIDEVLESNGIDSSKVEEAIRANGPSAASGTRQASGAGRPNGPPPPPPSGDEDSETGSLESALLAAGVDESSTDQLIGQILNTLDELASESTEAASPDEIRSALTNVLQENGVDVDAFQRAIADGGDPSGLFMDRLA</sequence>
<gene>
    <name evidence="2" type="ORF">Pan14r_36760</name>
</gene>
<name>A0A5C5Y6U4_9PLAN</name>
<dbReference type="Proteomes" id="UP000317238">
    <property type="component" value="Unassembled WGS sequence"/>
</dbReference>
<accession>A0A5C5Y6U4</accession>
<dbReference type="EMBL" id="SJPL01000001">
    <property type="protein sequence ID" value="TWT71366.1"/>
    <property type="molecule type" value="Genomic_DNA"/>
</dbReference>
<organism evidence="2 3">
    <name type="scientific">Crateriforma conspicua</name>
    <dbReference type="NCBI Taxonomy" id="2527996"/>
    <lineage>
        <taxon>Bacteria</taxon>
        <taxon>Pseudomonadati</taxon>
        <taxon>Planctomycetota</taxon>
        <taxon>Planctomycetia</taxon>
        <taxon>Planctomycetales</taxon>
        <taxon>Planctomycetaceae</taxon>
        <taxon>Crateriforma</taxon>
    </lineage>
</organism>
<feature type="region of interest" description="Disordered" evidence="1">
    <location>
        <begin position="53"/>
        <end position="115"/>
    </location>
</feature>
<evidence type="ECO:0000256" key="1">
    <source>
        <dbReference type="SAM" id="MobiDB-lite"/>
    </source>
</evidence>
<evidence type="ECO:0000313" key="3">
    <source>
        <dbReference type="Proteomes" id="UP000317238"/>
    </source>
</evidence>
<proteinExistence type="predicted"/>
<keyword evidence="3" id="KW-1185">Reference proteome</keyword>